<evidence type="ECO:0000259" key="2">
    <source>
        <dbReference type="Pfam" id="PF01408"/>
    </source>
</evidence>
<organism evidence="4 5">
    <name type="scientific">Paenibacillus herberti</name>
    <dbReference type="NCBI Taxonomy" id="1619309"/>
    <lineage>
        <taxon>Bacteria</taxon>
        <taxon>Bacillati</taxon>
        <taxon>Bacillota</taxon>
        <taxon>Bacilli</taxon>
        <taxon>Bacillales</taxon>
        <taxon>Paenibacillaceae</taxon>
        <taxon>Paenibacillus</taxon>
    </lineage>
</organism>
<keyword evidence="1" id="KW-0560">Oxidoreductase</keyword>
<dbReference type="Gene3D" id="3.40.50.720">
    <property type="entry name" value="NAD(P)-binding Rossmann-like Domain"/>
    <property type="match status" value="1"/>
</dbReference>
<dbReference type="PANTHER" id="PTHR43818:SF11">
    <property type="entry name" value="BCDNA.GH03377"/>
    <property type="match status" value="1"/>
</dbReference>
<dbReference type="SUPFAM" id="SSF51735">
    <property type="entry name" value="NAD(P)-binding Rossmann-fold domains"/>
    <property type="match status" value="1"/>
</dbReference>
<evidence type="ECO:0000256" key="1">
    <source>
        <dbReference type="ARBA" id="ARBA00023002"/>
    </source>
</evidence>
<dbReference type="GO" id="GO:0000166">
    <property type="term" value="F:nucleotide binding"/>
    <property type="evidence" value="ECO:0007669"/>
    <property type="project" value="InterPro"/>
</dbReference>
<keyword evidence="5" id="KW-1185">Reference proteome</keyword>
<reference evidence="4 5" key="1">
    <citation type="submission" date="2017-07" db="EMBL/GenBank/DDBJ databases">
        <title>Paenibacillus herberti R33 genome sequencing and assembly.</title>
        <authorList>
            <person name="Su W."/>
        </authorList>
    </citation>
    <scope>NUCLEOTIDE SEQUENCE [LARGE SCALE GENOMIC DNA]</scope>
    <source>
        <strain evidence="4 5">R33</strain>
    </source>
</reference>
<dbReference type="AlphaFoldDB" id="A0A229P398"/>
<dbReference type="InterPro" id="IPR055170">
    <property type="entry name" value="GFO_IDH_MocA-like_dom"/>
</dbReference>
<comment type="caution">
    <text evidence="4">The sequence shown here is derived from an EMBL/GenBank/DDBJ whole genome shotgun (WGS) entry which is preliminary data.</text>
</comment>
<dbReference type="Gene3D" id="3.30.360.10">
    <property type="entry name" value="Dihydrodipicolinate Reductase, domain 2"/>
    <property type="match status" value="1"/>
</dbReference>
<sequence length="371" mass="40261">MSIQNIRVGIIGSGGIAGMHAAAYKTILGVEIVAIADAIPGKAAEFIERHGLQGAQAFDDYRELLKLDLDGISVCTPNSAHRQPTVDSLEAGKHVLLEKPMSVTLDEGLDMVRASRRSGRILTIGFQPRYDPNMKLIQDIVRSGKLGKVYYVETGGGRRRGMPGGTFIRKELAGAGAMADIGCYSLDMALNALDYPKPLTVSASTFNHFGRNPIHHPEADKFDVEDFGAAMIRFEGDLTLHFKISWAMHLDSLGTTNFLGTDAGLKITPFGQGNWSGVWDGKVGSIQMFHDFMGGQTMTQVPLIEHQLDLFREKVRDFVDAIREGRGAPIPGEQILIQQAIIDGVLRSAEQRAEVSVVVPDYAGGSADEPN</sequence>
<dbReference type="SUPFAM" id="SSF55347">
    <property type="entry name" value="Glyceraldehyde-3-phosphate dehydrogenase-like, C-terminal domain"/>
    <property type="match status" value="1"/>
</dbReference>
<dbReference type="Pfam" id="PF22725">
    <property type="entry name" value="GFO_IDH_MocA_C3"/>
    <property type="match status" value="1"/>
</dbReference>
<feature type="domain" description="Gfo/Idh/MocA-like oxidoreductase N-terminal" evidence="2">
    <location>
        <begin position="6"/>
        <end position="126"/>
    </location>
</feature>
<dbReference type="EMBL" id="NMUQ01000001">
    <property type="protein sequence ID" value="OXM16766.1"/>
    <property type="molecule type" value="Genomic_DNA"/>
</dbReference>
<dbReference type="OrthoDB" id="9815825at2"/>
<evidence type="ECO:0000313" key="4">
    <source>
        <dbReference type="EMBL" id="OXM16766.1"/>
    </source>
</evidence>
<dbReference type="Proteomes" id="UP000215145">
    <property type="component" value="Unassembled WGS sequence"/>
</dbReference>
<dbReference type="InterPro" id="IPR036291">
    <property type="entry name" value="NAD(P)-bd_dom_sf"/>
</dbReference>
<dbReference type="PANTHER" id="PTHR43818">
    <property type="entry name" value="BCDNA.GH03377"/>
    <property type="match status" value="1"/>
</dbReference>
<proteinExistence type="predicted"/>
<dbReference type="InterPro" id="IPR050463">
    <property type="entry name" value="Gfo/Idh/MocA_oxidrdct_glycsds"/>
</dbReference>
<gene>
    <name evidence="4" type="ORF">CGZ75_08950</name>
</gene>
<evidence type="ECO:0000313" key="5">
    <source>
        <dbReference type="Proteomes" id="UP000215145"/>
    </source>
</evidence>
<protein>
    <submittedName>
        <fullName evidence="4">Oxidoreductase</fullName>
    </submittedName>
</protein>
<name>A0A229P398_9BACL</name>
<dbReference type="GO" id="GO:0016491">
    <property type="term" value="F:oxidoreductase activity"/>
    <property type="evidence" value="ECO:0007669"/>
    <property type="project" value="UniProtKB-KW"/>
</dbReference>
<dbReference type="RefSeq" id="WP_089523849.1">
    <property type="nucleotide sequence ID" value="NZ_NMUQ01000001.1"/>
</dbReference>
<dbReference type="Pfam" id="PF01408">
    <property type="entry name" value="GFO_IDH_MocA"/>
    <property type="match status" value="1"/>
</dbReference>
<evidence type="ECO:0000259" key="3">
    <source>
        <dbReference type="Pfam" id="PF22725"/>
    </source>
</evidence>
<feature type="domain" description="GFO/IDH/MocA-like oxidoreductase" evidence="3">
    <location>
        <begin position="136"/>
        <end position="265"/>
    </location>
</feature>
<dbReference type="InterPro" id="IPR000683">
    <property type="entry name" value="Gfo/Idh/MocA-like_OxRdtase_N"/>
</dbReference>
<accession>A0A229P398</accession>